<evidence type="ECO:0000256" key="3">
    <source>
        <dbReference type="ARBA" id="ARBA00023163"/>
    </source>
</evidence>
<dbReference type="Gene3D" id="1.10.357.10">
    <property type="entry name" value="Tetracycline Repressor, domain 2"/>
    <property type="match status" value="1"/>
</dbReference>
<dbReference type="InterPro" id="IPR036271">
    <property type="entry name" value="Tet_transcr_reg_TetR-rel_C_sf"/>
</dbReference>
<dbReference type="Proteomes" id="UP000242224">
    <property type="component" value="Unassembled WGS sequence"/>
</dbReference>
<feature type="DNA-binding region" description="H-T-H motif" evidence="4">
    <location>
        <begin position="47"/>
        <end position="66"/>
    </location>
</feature>
<name>A0ABX3MHV4_9RHOB</name>
<dbReference type="InterPro" id="IPR009057">
    <property type="entry name" value="Homeodomain-like_sf"/>
</dbReference>
<organism evidence="6 7">
    <name type="scientific">Thioclava marina</name>
    <dbReference type="NCBI Taxonomy" id="1915077"/>
    <lineage>
        <taxon>Bacteria</taxon>
        <taxon>Pseudomonadati</taxon>
        <taxon>Pseudomonadota</taxon>
        <taxon>Alphaproteobacteria</taxon>
        <taxon>Rhodobacterales</taxon>
        <taxon>Paracoccaceae</taxon>
        <taxon>Thioclava</taxon>
    </lineage>
</organism>
<dbReference type="PANTHER" id="PTHR47506:SF3">
    <property type="entry name" value="HTH-TYPE TRANSCRIPTIONAL REGULATOR LMRA"/>
    <property type="match status" value="1"/>
</dbReference>
<dbReference type="InterPro" id="IPR011075">
    <property type="entry name" value="TetR_C"/>
</dbReference>
<dbReference type="SUPFAM" id="SSF46689">
    <property type="entry name" value="Homeodomain-like"/>
    <property type="match status" value="1"/>
</dbReference>
<dbReference type="Pfam" id="PF16925">
    <property type="entry name" value="TetR_C_13"/>
    <property type="match status" value="1"/>
</dbReference>
<reference evidence="6 7" key="1">
    <citation type="submission" date="2016-11" db="EMBL/GenBank/DDBJ databases">
        <title>A multilocus sequence analysis scheme for characterization of bacteria in the genus Thioclava.</title>
        <authorList>
            <person name="Liu Y."/>
            <person name="Shao Z."/>
        </authorList>
    </citation>
    <scope>NUCLEOTIDE SEQUENCE [LARGE SCALE GENOMIC DNA]</scope>
    <source>
        <strain evidence="6 7">11.10-0-13</strain>
    </source>
</reference>
<dbReference type="SUPFAM" id="SSF48498">
    <property type="entry name" value="Tetracyclin repressor-like, C-terminal domain"/>
    <property type="match status" value="1"/>
</dbReference>
<sequence>MEDGLQNLCPNGSLSWSFAARPSKNARERLMRAASYLFCNHGFAATGIDTILARAETAKATLYNHFASKEELIAAVLQAEGETWREWFFGRLAQVEGSARDRLLAVFDVLQDWFADPGFYGCPFINAVAEFDTGNDAVRRAAELHKEHLITWLKAQAIELQARDVAEVARSFAVLIDGAIVAAQHSRDPSFARNAQALAALYLDSLGAPSSRNG</sequence>
<proteinExistence type="predicted"/>
<evidence type="ECO:0000256" key="2">
    <source>
        <dbReference type="ARBA" id="ARBA00023125"/>
    </source>
</evidence>
<evidence type="ECO:0000313" key="6">
    <source>
        <dbReference type="EMBL" id="OOY11139.1"/>
    </source>
</evidence>
<evidence type="ECO:0000256" key="4">
    <source>
        <dbReference type="PROSITE-ProRule" id="PRU00335"/>
    </source>
</evidence>
<keyword evidence="1" id="KW-0805">Transcription regulation</keyword>
<dbReference type="EMBL" id="MPZS01000003">
    <property type="protein sequence ID" value="OOY11139.1"/>
    <property type="molecule type" value="Genomic_DNA"/>
</dbReference>
<dbReference type="PRINTS" id="PR00455">
    <property type="entry name" value="HTHTETR"/>
</dbReference>
<protein>
    <recommendedName>
        <fullName evidence="5">HTH tetR-type domain-containing protein</fullName>
    </recommendedName>
</protein>
<dbReference type="InterPro" id="IPR001647">
    <property type="entry name" value="HTH_TetR"/>
</dbReference>
<gene>
    <name evidence="6" type="ORF">BMG00_15490</name>
</gene>
<dbReference type="Pfam" id="PF00440">
    <property type="entry name" value="TetR_N"/>
    <property type="match status" value="1"/>
</dbReference>
<keyword evidence="3" id="KW-0804">Transcription</keyword>
<dbReference type="PROSITE" id="PS50977">
    <property type="entry name" value="HTH_TETR_2"/>
    <property type="match status" value="1"/>
</dbReference>
<keyword evidence="7" id="KW-1185">Reference proteome</keyword>
<comment type="caution">
    <text evidence="6">The sequence shown here is derived from an EMBL/GenBank/DDBJ whole genome shotgun (WGS) entry which is preliminary data.</text>
</comment>
<evidence type="ECO:0000313" key="7">
    <source>
        <dbReference type="Proteomes" id="UP000242224"/>
    </source>
</evidence>
<accession>A0ABX3MHV4</accession>
<feature type="domain" description="HTH tetR-type" evidence="5">
    <location>
        <begin position="24"/>
        <end position="84"/>
    </location>
</feature>
<keyword evidence="2 4" id="KW-0238">DNA-binding</keyword>
<evidence type="ECO:0000259" key="5">
    <source>
        <dbReference type="PROSITE" id="PS50977"/>
    </source>
</evidence>
<dbReference type="PANTHER" id="PTHR47506">
    <property type="entry name" value="TRANSCRIPTIONAL REGULATORY PROTEIN"/>
    <property type="match status" value="1"/>
</dbReference>
<evidence type="ECO:0000256" key="1">
    <source>
        <dbReference type="ARBA" id="ARBA00023015"/>
    </source>
</evidence>